<name>A0A0W8G8B4_9ZZZZ</name>
<dbReference type="AlphaFoldDB" id="A0A0W8G8B4"/>
<evidence type="ECO:0000313" key="1">
    <source>
        <dbReference type="EMBL" id="KUG29400.1"/>
    </source>
</evidence>
<gene>
    <name evidence="1" type="ORF">ASZ90_000712</name>
</gene>
<accession>A0A0W8G8B4</accession>
<organism evidence="1">
    <name type="scientific">hydrocarbon metagenome</name>
    <dbReference type="NCBI Taxonomy" id="938273"/>
    <lineage>
        <taxon>unclassified sequences</taxon>
        <taxon>metagenomes</taxon>
        <taxon>ecological metagenomes</taxon>
    </lineage>
</organism>
<comment type="caution">
    <text evidence="1">The sequence shown here is derived from an EMBL/GenBank/DDBJ whole genome shotgun (WGS) entry which is preliminary data.</text>
</comment>
<proteinExistence type="predicted"/>
<dbReference type="EMBL" id="LNQE01000090">
    <property type="protein sequence ID" value="KUG29400.1"/>
    <property type="molecule type" value="Genomic_DNA"/>
</dbReference>
<sequence>MSLAGRDAPGRFLRGMAAGGVFFRAAGAKKAQCGLKSV</sequence>
<protein>
    <submittedName>
        <fullName evidence="1">Uncharacterized protein</fullName>
    </submittedName>
</protein>
<reference evidence="1" key="1">
    <citation type="journal article" date="2015" name="Proc. Natl. Acad. Sci. U.S.A.">
        <title>Networks of energetic and metabolic interactions define dynamics in microbial communities.</title>
        <authorList>
            <person name="Embree M."/>
            <person name="Liu J.K."/>
            <person name="Al-Bassam M.M."/>
            <person name="Zengler K."/>
        </authorList>
    </citation>
    <scope>NUCLEOTIDE SEQUENCE</scope>
</reference>